<feature type="signal peptide" evidence="1">
    <location>
        <begin position="1"/>
        <end position="35"/>
    </location>
</feature>
<dbReference type="EMBL" id="SUPK01000005">
    <property type="protein sequence ID" value="TJY41926.1"/>
    <property type="molecule type" value="Genomic_DNA"/>
</dbReference>
<proteinExistence type="predicted"/>
<dbReference type="RefSeq" id="WP_136778060.1">
    <property type="nucleotide sequence ID" value="NZ_SUPK01000005.1"/>
</dbReference>
<name>A0A4U0FAV1_9BACL</name>
<gene>
    <name evidence="2" type="ORF">E5161_12060</name>
</gene>
<reference evidence="2 3" key="1">
    <citation type="submission" date="2019-04" db="EMBL/GenBank/DDBJ databases">
        <title>Cohnella sp. nov., isolated from soil.</title>
        <authorList>
            <person name="Kim W."/>
        </authorList>
    </citation>
    <scope>NUCLEOTIDE SEQUENCE [LARGE SCALE GENOMIC DNA]</scope>
    <source>
        <strain evidence="2 3">CAU 1483</strain>
    </source>
</reference>
<comment type="caution">
    <text evidence="2">The sequence shown here is derived from an EMBL/GenBank/DDBJ whole genome shotgun (WGS) entry which is preliminary data.</text>
</comment>
<organism evidence="2 3">
    <name type="scientific">Cohnella pontilimi</name>
    <dbReference type="NCBI Taxonomy" id="2564100"/>
    <lineage>
        <taxon>Bacteria</taxon>
        <taxon>Bacillati</taxon>
        <taxon>Bacillota</taxon>
        <taxon>Bacilli</taxon>
        <taxon>Bacillales</taxon>
        <taxon>Paenibacillaceae</taxon>
        <taxon>Cohnella</taxon>
    </lineage>
</organism>
<keyword evidence="3" id="KW-1185">Reference proteome</keyword>
<protein>
    <submittedName>
        <fullName evidence="2">Uncharacterized protein</fullName>
    </submittedName>
</protein>
<keyword evidence="1" id="KW-0732">Signal</keyword>
<dbReference type="OrthoDB" id="2675985at2"/>
<evidence type="ECO:0000313" key="2">
    <source>
        <dbReference type="EMBL" id="TJY41926.1"/>
    </source>
</evidence>
<feature type="chain" id="PRO_5020574275" evidence="1">
    <location>
        <begin position="36"/>
        <end position="704"/>
    </location>
</feature>
<accession>A0A4U0FAV1</accession>
<evidence type="ECO:0000256" key="1">
    <source>
        <dbReference type="SAM" id="SignalP"/>
    </source>
</evidence>
<dbReference type="Proteomes" id="UP000309673">
    <property type="component" value="Unassembled WGS sequence"/>
</dbReference>
<sequence length="704" mass="77763">MYTRRNKFQSAIHVMLAVLLITCSMFVAGPIDTFAATKKETVPTSISLGKNASVKINNVELFPQDKGLYLMFSLTYSNTGTTSLSLDDYWAKVKTTKGQTFSIKVADKDKNIKSLPGKSSAVVTYFAAVADDVLLSQLQINIVKWDFSAPNFTRSLGTFNLAKGYSAPVPAFQPLNITNKETKLKTAIKSVQMGSDGENRVVNISFLFENLNTRDYKAATTQLNIKTADGSIFEATNSSLKDLVVKPKQRKVITLKSVIPSDINLNGMKLLLGYQSDADGLFIPIASYAVPKASDGTIDDRVSQLTYGSYQIELTGYNRLPAGAQDALTANFTVTNKSTSDQKVPVLKSSWSINGVSQESNTPAVTTFDSRIQLAPGESIQIAARIMVPYNLNLKDIRVTLKETVDAQNENIIGQFKNTRVNQFTLSPDNKTSFSRLGSKTQVELLNIVSTGDSKQVSVNGSLAVTNIEFRPIKLQKYGVYLKSTDGQIFPLTVADYDKPIIANGKIIVPFSGKVPAAVKNQNMNLLLTELLPYTGDTNNKDLTVATNVISMTKAWPDSKPSSKFNNLSFGKYDMTISQVYLSLNMMDFVSAQGLKLEFSYNMVADPNVDDLAGTYKLRFEVEDQGESKAFYSKEYTLNGDAKTDDIIEGNGVRKTIEFSDPAVLERIKSFTSYKLSVYYVVNDEKVLLAQRVIPYFYVQWMQL</sequence>
<evidence type="ECO:0000313" key="3">
    <source>
        <dbReference type="Proteomes" id="UP000309673"/>
    </source>
</evidence>
<dbReference type="AlphaFoldDB" id="A0A4U0FAV1"/>